<dbReference type="InterPro" id="IPR011333">
    <property type="entry name" value="SKP1/BTB/POZ_sf"/>
</dbReference>
<dbReference type="SUPFAM" id="SSF49599">
    <property type="entry name" value="TRAF domain-like"/>
    <property type="match status" value="1"/>
</dbReference>
<accession>A0A4Y2FPB6</accession>
<name>A0A4Y2FPB6_ARAVE</name>
<dbReference type="EMBL" id="BGPR01001026">
    <property type="protein sequence ID" value="GBM43320.1"/>
    <property type="molecule type" value="Genomic_DNA"/>
</dbReference>
<protein>
    <submittedName>
        <fullName evidence="2">Speckle-type POZ protein</fullName>
    </submittedName>
</protein>
<dbReference type="Gene3D" id="3.30.710.10">
    <property type="entry name" value="Potassium Channel Kv1.1, Chain A"/>
    <property type="match status" value="1"/>
</dbReference>
<evidence type="ECO:0000313" key="3">
    <source>
        <dbReference type="Proteomes" id="UP000499080"/>
    </source>
</evidence>
<dbReference type="SMART" id="SM00225">
    <property type="entry name" value="BTB"/>
    <property type="match status" value="1"/>
</dbReference>
<dbReference type="SUPFAM" id="SSF54695">
    <property type="entry name" value="POZ domain"/>
    <property type="match status" value="1"/>
</dbReference>
<comment type="caution">
    <text evidence="2">The sequence shown here is derived from an EMBL/GenBank/DDBJ whole genome shotgun (WGS) entry which is preliminary data.</text>
</comment>
<evidence type="ECO:0000313" key="2">
    <source>
        <dbReference type="EMBL" id="GBM43320.1"/>
    </source>
</evidence>
<organism evidence="2 3">
    <name type="scientific">Araneus ventricosus</name>
    <name type="common">Orbweaver spider</name>
    <name type="synonym">Epeira ventricosa</name>
    <dbReference type="NCBI Taxonomy" id="182803"/>
    <lineage>
        <taxon>Eukaryota</taxon>
        <taxon>Metazoa</taxon>
        <taxon>Ecdysozoa</taxon>
        <taxon>Arthropoda</taxon>
        <taxon>Chelicerata</taxon>
        <taxon>Arachnida</taxon>
        <taxon>Araneae</taxon>
        <taxon>Araneomorphae</taxon>
        <taxon>Entelegynae</taxon>
        <taxon>Araneoidea</taxon>
        <taxon>Araneidae</taxon>
        <taxon>Araneus</taxon>
    </lineage>
</organism>
<proteinExistence type="predicted"/>
<evidence type="ECO:0000259" key="1">
    <source>
        <dbReference type="PROSITE" id="PS50097"/>
    </source>
</evidence>
<dbReference type="OrthoDB" id="6359816at2759"/>
<dbReference type="Gene3D" id="1.25.40.420">
    <property type="match status" value="1"/>
</dbReference>
<dbReference type="InterPro" id="IPR000210">
    <property type="entry name" value="BTB/POZ_dom"/>
</dbReference>
<feature type="domain" description="BTB" evidence="1">
    <location>
        <begin position="219"/>
        <end position="286"/>
    </location>
</feature>
<dbReference type="Pfam" id="PF00651">
    <property type="entry name" value="BTB"/>
    <property type="match status" value="1"/>
</dbReference>
<keyword evidence="3" id="KW-1185">Reference proteome</keyword>
<sequence length="388" mass="43825">MHNLSAYVAFHQHAKAATQTVLISAQEFSRFAMEMPVATDPGAFKKCGKLSKKDVLRWSVDSGFFRTSDSAIRSDFFKFGPCPDSKFYMVAFSNASNTFFTVGLCRLPLQTETENSLSIRVSFSLLDLRDRCHHTCERTLKDVDSVQASFDKSCYTNHHLMFLRDGKVIIHCSMDVDEVLLEDSTEQSTPVNRSIPVLENLNRDLADDLSTLLQNRLHTDVTLNVNGEEFQAHRAILAARSPVFAKMFEHDTLEKSDNRIVIEDLSSDAMKQLLRYLYTGDTDELSTQELVSLFVASDKYDLPKLKKNCSTALCSRVTTDMALNVLVVANLHGDEDLKNAAIQTVLDNAFDVMRSEEWLSFLREYPEVANSIILNLAMKTTTIRDTKK</sequence>
<dbReference type="FunFam" id="3.30.710.10:FF:000159">
    <property type="entry name" value="Speckle-type POZ protein B"/>
    <property type="match status" value="1"/>
</dbReference>
<dbReference type="PANTHER" id="PTHR24413">
    <property type="entry name" value="SPECKLE-TYPE POZ PROTEIN"/>
    <property type="match status" value="1"/>
</dbReference>
<dbReference type="AlphaFoldDB" id="A0A4Y2FPB6"/>
<gene>
    <name evidence="2" type="primary">spop_39</name>
    <name evidence="2" type="ORF">AVEN_96991_1</name>
</gene>
<dbReference type="Proteomes" id="UP000499080">
    <property type="component" value="Unassembled WGS sequence"/>
</dbReference>
<reference evidence="2 3" key="1">
    <citation type="journal article" date="2019" name="Sci. Rep.">
        <title>Orb-weaving spider Araneus ventricosus genome elucidates the spidroin gene catalogue.</title>
        <authorList>
            <person name="Kono N."/>
            <person name="Nakamura H."/>
            <person name="Ohtoshi R."/>
            <person name="Moran D.A.P."/>
            <person name="Shinohara A."/>
            <person name="Yoshida Y."/>
            <person name="Fujiwara M."/>
            <person name="Mori M."/>
            <person name="Tomita M."/>
            <person name="Arakawa K."/>
        </authorList>
    </citation>
    <scope>NUCLEOTIDE SEQUENCE [LARGE SCALE GENOMIC DNA]</scope>
</reference>
<dbReference type="PROSITE" id="PS50097">
    <property type="entry name" value="BTB"/>
    <property type="match status" value="1"/>
</dbReference>